<name>A0A2K3MHH1_TRIPR</name>
<proteinExistence type="predicted"/>
<dbReference type="EMBL" id="ASHM01062226">
    <property type="protein sequence ID" value="PNX90245.1"/>
    <property type="molecule type" value="Genomic_DNA"/>
</dbReference>
<dbReference type="AlphaFoldDB" id="A0A2K3MHH1"/>
<sequence length="73" mass="7729">MKQPKKCTFNKNLGSLSTKEETLKKRSVGFGARKQGCRNVSQCCHDKLGTAVNGGNDGVIAVVGVDNCSLMAV</sequence>
<evidence type="ECO:0000313" key="1">
    <source>
        <dbReference type="EMBL" id="PNX90245.1"/>
    </source>
</evidence>
<dbReference type="Proteomes" id="UP000236291">
    <property type="component" value="Unassembled WGS sequence"/>
</dbReference>
<evidence type="ECO:0000313" key="2">
    <source>
        <dbReference type="Proteomes" id="UP000236291"/>
    </source>
</evidence>
<organism evidence="1 2">
    <name type="scientific">Trifolium pratense</name>
    <name type="common">Red clover</name>
    <dbReference type="NCBI Taxonomy" id="57577"/>
    <lineage>
        <taxon>Eukaryota</taxon>
        <taxon>Viridiplantae</taxon>
        <taxon>Streptophyta</taxon>
        <taxon>Embryophyta</taxon>
        <taxon>Tracheophyta</taxon>
        <taxon>Spermatophyta</taxon>
        <taxon>Magnoliopsida</taxon>
        <taxon>eudicotyledons</taxon>
        <taxon>Gunneridae</taxon>
        <taxon>Pentapetalae</taxon>
        <taxon>rosids</taxon>
        <taxon>fabids</taxon>
        <taxon>Fabales</taxon>
        <taxon>Fabaceae</taxon>
        <taxon>Papilionoideae</taxon>
        <taxon>50 kb inversion clade</taxon>
        <taxon>NPAAA clade</taxon>
        <taxon>Hologalegina</taxon>
        <taxon>IRL clade</taxon>
        <taxon>Trifolieae</taxon>
        <taxon>Trifolium</taxon>
    </lineage>
</organism>
<reference evidence="1 2" key="1">
    <citation type="journal article" date="2014" name="Am. J. Bot.">
        <title>Genome assembly and annotation for red clover (Trifolium pratense; Fabaceae).</title>
        <authorList>
            <person name="Istvanek J."/>
            <person name="Jaros M."/>
            <person name="Krenek A."/>
            <person name="Repkova J."/>
        </authorList>
    </citation>
    <scope>NUCLEOTIDE SEQUENCE [LARGE SCALE GENOMIC DNA]</scope>
    <source>
        <strain evidence="2">cv. Tatra</strain>
        <tissue evidence="1">Young leaves</tissue>
    </source>
</reference>
<comment type="caution">
    <text evidence="1">The sequence shown here is derived from an EMBL/GenBank/DDBJ whole genome shotgun (WGS) entry which is preliminary data.</text>
</comment>
<protein>
    <submittedName>
        <fullName evidence="1">Uncharacterized protein</fullName>
    </submittedName>
</protein>
<gene>
    <name evidence="1" type="ORF">L195_g046368</name>
</gene>
<accession>A0A2K3MHH1</accession>
<reference evidence="1 2" key="2">
    <citation type="journal article" date="2017" name="Front. Plant Sci.">
        <title>Gene Classification and Mining of Molecular Markers Useful in Red Clover (Trifolium pratense) Breeding.</title>
        <authorList>
            <person name="Istvanek J."/>
            <person name="Dluhosova J."/>
            <person name="Dluhos P."/>
            <person name="Patkova L."/>
            <person name="Nedelnik J."/>
            <person name="Repkova J."/>
        </authorList>
    </citation>
    <scope>NUCLEOTIDE SEQUENCE [LARGE SCALE GENOMIC DNA]</scope>
    <source>
        <strain evidence="2">cv. Tatra</strain>
        <tissue evidence="1">Young leaves</tissue>
    </source>
</reference>
<feature type="non-terminal residue" evidence="1">
    <location>
        <position position="73"/>
    </location>
</feature>